<protein>
    <submittedName>
        <fullName evidence="1">Cytochrome p450</fullName>
    </submittedName>
</protein>
<evidence type="ECO:0000313" key="1">
    <source>
        <dbReference type="EMBL" id="GME52705.1"/>
    </source>
</evidence>
<keyword evidence="2" id="KW-1185">Reference proteome</keyword>
<organism evidence="1 2">
    <name type="scientific">Neofusicoccum parvum</name>
    <dbReference type="NCBI Taxonomy" id="310453"/>
    <lineage>
        <taxon>Eukaryota</taxon>
        <taxon>Fungi</taxon>
        <taxon>Dikarya</taxon>
        <taxon>Ascomycota</taxon>
        <taxon>Pezizomycotina</taxon>
        <taxon>Dothideomycetes</taxon>
        <taxon>Dothideomycetes incertae sedis</taxon>
        <taxon>Botryosphaeriales</taxon>
        <taxon>Botryosphaeriaceae</taxon>
        <taxon>Neofusicoccum</taxon>
    </lineage>
</organism>
<accession>A0ACB5SQQ6</accession>
<comment type="caution">
    <text evidence="1">The sequence shown here is derived from an EMBL/GenBank/DDBJ whole genome shotgun (WGS) entry which is preliminary data.</text>
</comment>
<gene>
    <name evidence="1" type="primary">g8917</name>
    <name evidence="1" type="ORF">NpPPO83_00008917</name>
</gene>
<dbReference type="Proteomes" id="UP001165186">
    <property type="component" value="Unassembled WGS sequence"/>
</dbReference>
<dbReference type="EMBL" id="BSXG01000191">
    <property type="protein sequence ID" value="GME52705.1"/>
    <property type="molecule type" value="Genomic_DNA"/>
</dbReference>
<proteinExistence type="predicted"/>
<evidence type="ECO:0000313" key="2">
    <source>
        <dbReference type="Proteomes" id="UP001165186"/>
    </source>
</evidence>
<sequence>MEGEVPYVRGQDNAFNVTILIAVVVVLITLIVYNGREIKPYPGFKLHGRVSGDFFYTKTKEQYAKYGSDFLKKGYDEAKGKIFQILGGSGPLIILPPSFIDEIRNDKRMTLSGFLEHVLLSNLKIIRELLLTSRKEFFPDYPGMEPWQGLRNNIFQDVVRKNLTAAIGPLIPELSTVMARNVQGLLPQDDKEWTELPILQTLVPIVAQLTAKIFTGEPLCNNPEWIDISIKFTIEGSMASRALRSWPAILRPLVYRFIPEMRQIQHTYSRADKLLQEEVKSRRLAAETATAEGKPASHHKDALSWFSDAAAGRKFSMTQGQLLLSFAAIHTTSMTLYAFLFDLLSTPTLIPELRDEMAAVLRADGGLTKTSLHKLHLLDSCLKESQRLSPLGSTSLHRRVDAPVTLFDGSRLPRGAVTAVPSFHMHRGLAFDGRSTSGSGTGGTRVRGGLWPRAC</sequence>
<name>A0ACB5SQQ6_9PEZI</name>
<reference evidence="1" key="1">
    <citation type="submission" date="2024-09" db="EMBL/GenBank/DDBJ databases">
        <title>Draft Genome Sequences of Neofusicoccum parvum.</title>
        <authorList>
            <person name="Ashida A."/>
            <person name="Camagna M."/>
            <person name="Tanaka A."/>
            <person name="Takemoto D."/>
        </authorList>
    </citation>
    <scope>NUCLEOTIDE SEQUENCE</scope>
    <source>
        <strain evidence="1">PPO83</strain>
    </source>
</reference>